<gene>
    <name evidence="1" type="ORF">D7V64_01960</name>
</gene>
<comment type="caution">
    <text evidence="1">The sequence shown here is derived from an EMBL/GenBank/DDBJ whole genome shotgun (WGS) entry which is preliminary data.</text>
</comment>
<evidence type="ECO:0000313" key="1">
    <source>
        <dbReference type="EMBL" id="RKG55108.1"/>
    </source>
</evidence>
<protein>
    <submittedName>
        <fullName evidence="1">Uncharacterized protein</fullName>
    </submittedName>
</protein>
<dbReference type="AlphaFoldDB" id="A0A3A8G949"/>
<dbReference type="EMBL" id="RAXZ01000002">
    <property type="protein sequence ID" value="RKG55108.1"/>
    <property type="molecule type" value="Genomic_DNA"/>
</dbReference>
<reference evidence="1 2" key="1">
    <citation type="submission" date="2018-09" db="EMBL/GenBank/DDBJ databases">
        <title>The draft genome of Acinetobacter spp. strains.</title>
        <authorList>
            <person name="Qin J."/>
            <person name="Feng Y."/>
            <person name="Zong Z."/>
        </authorList>
    </citation>
    <scope>NUCLEOTIDE SEQUENCE [LARGE SCALE GENOMIC DNA]</scope>
    <source>
        <strain evidence="1 2">WCHAc060002</strain>
    </source>
</reference>
<sequence length="168" mass="19933">MSATLYELIRMAFPELKELPLPDEPELFSNFEAWINQLYPNLMRLDGLDVQQNGIAECHRLQQLQIDLDELKSHIQDEMSTFHNMYESSDLEEEYEEDQLHAYDFEFTYKVILSNIQMFIEPYDLAVLAIEQDQPYWMLVPENDELIQNIIHHFGLVFSASEPMLRID</sequence>
<evidence type="ECO:0000313" key="2">
    <source>
        <dbReference type="Proteomes" id="UP000281084"/>
    </source>
</evidence>
<proteinExistence type="predicted"/>
<dbReference type="Proteomes" id="UP000281084">
    <property type="component" value="Unassembled WGS sequence"/>
</dbReference>
<organism evidence="1 2">
    <name type="scientific">Acinetobacter cumulans</name>
    <dbReference type="NCBI Taxonomy" id="2136182"/>
    <lineage>
        <taxon>Bacteria</taxon>
        <taxon>Pseudomonadati</taxon>
        <taxon>Pseudomonadota</taxon>
        <taxon>Gammaproteobacteria</taxon>
        <taxon>Moraxellales</taxon>
        <taxon>Moraxellaceae</taxon>
        <taxon>Acinetobacter</taxon>
    </lineage>
</organism>
<name>A0A3A8G949_9GAMM</name>
<accession>A0A3A8G949</accession>
<dbReference type="RefSeq" id="WP_120366680.1">
    <property type="nucleotide sequence ID" value="NZ_RAXZ01000002.1"/>
</dbReference>